<sequence length="148" mass="16460">MDAELNIAKTEVPHSHIPYGPEGTGAYTKSQTTVRLAAYECIPIALEALKAIDVNPLHTFHFVDYGSADCGIVRYLRTKYGSSPPIHVSFEDQPFNDFKSTFLMLEGLLPQQEIKSFYTDFPNTFVSACGTSFYKQALLTPGQILRSC</sequence>
<organism>
    <name type="scientific">Branchiostoma floridae</name>
    <name type="common">Florida lancelet</name>
    <name type="synonym">Amphioxus</name>
    <dbReference type="NCBI Taxonomy" id="7739"/>
    <lineage>
        <taxon>Eukaryota</taxon>
        <taxon>Metazoa</taxon>
        <taxon>Chordata</taxon>
        <taxon>Cephalochordata</taxon>
        <taxon>Leptocardii</taxon>
        <taxon>Amphioxiformes</taxon>
        <taxon>Branchiostomatidae</taxon>
        <taxon>Branchiostoma</taxon>
    </lineage>
</organism>
<accession>C3YS26</accession>
<reference evidence="1" key="1">
    <citation type="journal article" date="2008" name="Nature">
        <title>The amphioxus genome and the evolution of the chordate karyotype.</title>
        <authorList>
            <consortium name="US DOE Joint Genome Institute (JGI-PGF)"/>
            <person name="Putnam N.H."/>
            <person name="Butts T."/>
            <person name="Ferrier D.E.K."/>
            <person name="Furlong R.F."/>
            <person name="Hellsten U."/>
            <person name="Kawashima T."/>
            <person name="Robinson-Rechavi M."/>
            <person name="Shoguchi E."/>
            <person name="Terry A."/>
            <person name="Yu J.-K."/>
            <person name="Benito-Gutierrez E.L."/>
            <person name="Dubchak I."/>
            <person name="Garcia-Fernandez J."/>
            <person name="Gibson-Brown J.J."/>
            <person name="Grigoriev I.V."/>
            <person name="Horton A.C."/>
            <person name="de Jong P.J."/>
            <person name="Jurka J."/>
            <person name="Kapitonov V.V."/>
            <person name="Kohara Y."/>
            <person name="Kuroki Y."/>
            <person name="Lindquist E."/>
            <person name="Lucas S."/>
            <person name="Osoegawa K."/>
            <person name="Pennacchio L.A."/>
            <person name="Salamov A.A."/>
            <person name="Satou Y."/>
            <person name="Sauka-Spengler T."/>
            <person name="Schmutz J."/>
            <person name="Shin-I T."/>
            <person name="Toyoda A."/>
            <person name="Bronner-Fraser M."/>
            <person name="Fujiyama A."/>
            <person name="Holland L.Z."/>
            <person name="Holland P.W.H."/>
            <person name="Satoh N."/>
            <person name="Rokhsar D.S."/>
        </authorList>
    </citation>
    <scope>NUCLEOTIDE SEQUENCE [LARGE SCALE GENOMIC DNA]</scope>
    <source>
        <strain evidence="1">S238N-H82</strain>
        <tissue evidence="1">Testes</tissue>
    </source>
</reference>
<evidence type="ECO:0000313" key="1">
    <source>
        <dbReference type="EMBL" id="EEN56931.1"/>
    </source>
</evidence>
<name>C3YS26_BRAFL</name>
<proteinExistence type="predicted"/>
<dbReference type="SUPFAM" id="SSF53335">
    <property type="entry name" value="S-adenosyl-L-methionine-dependent methyltransferases"/>
    <property type="match status" value="1"/>
</dbReference>
<protein>
    <submittedName>
        <fullName evidence="1">Uncharacterized protein</fullName>
    </submittedName>
</protein>
<dbReference type="InParanoid" id="C3YS26"/>
<dbReference type="EMBL" id="GG666548">
    <property type="protein sequence ID" value="EEN56931.1"/>
    <property type="molecule type" value="Genomic_DNA"/>
</dbReference>
<dbReference type="InterPro" id="IPR029063">
    <property type="entry name" value="SAM-dependent_MTases_sf"/>
</dbReference>
<dbReference type="Gene3D" id="3.40.50.150">
    <property type="entry name" value="Vaccinia Virus protein VP39"/>
    <property type="match status" value="1"/>
</dbReference>
<dbReference type="AlphaFoldDB" id="C3YS26"/>
<gene>
    <name evidence="1" type="ORF">BRAFLDRAFT_75793</name>
</gene>